<keyword evidence="3" id="KW-1185">Reference proteome</keyword>
<evidence type="ECO:0000313" key="2">
    <source>
        <dbReference type="EMBL" id="CEL53459.1"/>
    </source>
</evidence>
<gene>
    <name evidence="2" type="ORF">RSOLAG1IB_11391</name>
</gene>
<dbReference type="AlphaFoldDB" id="A0A0B7F966"/>
<proteinExistence type="predicted"/>
<dbReference type="EMBL" id="LN679226">
    <property type="protein sequence ID" value="CEL53459.1"/>
    <property type="molecule type" value="Genomic_DNA"/>
</dbReference>
<feature type="region of interest" description="Disordered" evidence="1">
    <location>
        <begin position="22"/>
        <end position="60"/>
    </location>
</feature>
<evidence type="ECO:0000313" key="3">
    <source>
        <dbReference type="Proteomes" id="UP000059188"/>
    </source>
</evidence>
<name>A0A0B7F966_THACB</name>
<reference evidence="2 3" key="1">
    <citation type="submission" date="2014-11" db="EMBL/GenBank/DDBJ databases">
        <authorList>
            <person name="Wibberg Daniel"/>
        </authorList>
    </citation>
    <scope>NUCLEOTIDE SEQUENCE [LARGE SCALE GENOMIC DNA]</scope>
    <source>
        <strain evidence="2">Rhizoctonia solani AG1-IB 7/3/14</strain>
    </source>
</reference>
<sequence length="93" mass="10862">MDIIAINSYVESWCHDKGVRVEEGTEGEEDNSDNISYLCSQSKKKRSRKSEKGLSDTEQRSKPDWWRGIKYNKEQDRSEEVVVDEDQCTRNSN</sequence>
<organism evidence="2 3">
    <name type="scientific">Thanatephorus cucumeris (strain AG1-IB / isolate 7/3/14)</name>
    <name type="common">Lettuce bottom rot fungus</name>
    <name type="synonym">Rhizoctonia solani</name>
    <dbReference type="NCBI Taxonomy" id="1108050"/>
    <lineage>
        <taxon>Eukaryota</taxon>
        <taxon>Fungi</taxon>
        <taxon>Dikarya</taxon>
        <taxon>Basidiomycota</taxon>
        <taxon>Agaricomycotina</taxon>
        <taxon>Agaricomycetes</taxon>
        <taxon>Cantharellales</taxon>
        <taxon>Ceratobasidiaceae</taxon>
        <taxon>Rhizoctonia</taxon>
        <taxon>Rhizoctonia solani AG-1</taxon>
    </lineage>
</organism>
<evidence type="ECO:0000256" key="1">
    <source>
        <dbReference type="SAM" id="MobiDB-lite"/>
    </source>
</evidence>
<dbReference type="Proteomes" id="UP000059188">
    <property type="component" value="Unassembled WGS sequence"/>
</dbReference>
<accession>A0A0B7F966</accession>
<protein>
    <submittedName>
        <fullName evidence="2">Uncharacterized protein</fullName>
    </submittedName>
</protein>
<feature type="compositionally biased region" description="Basic and acidic residues" evidence="1">
    <location>
        <begin position="50"/>
        <end position="60"/>
    </location>
</feature>